<dbReference type="InterPro" id="IPR036812">
    <property type="entry name" value="NAD(P)_OxRdtase_dom_sf"/>
</dbReference>
<dbReference type="PANTHER" id="PTHR43827:SF3">
    <property type="entry name" value="NADP-DEPENDENT OXIDOREDUCTASE DOMAIN-CONTAINING PROTEIN"/>
    <property type="match status" value="1"/>
</dbReference>
<dbReference type="Proteomes" id="UP000886785">
    <property type="component" value="Unassembled WGS sequence"/>
</dbReference>
<feature type="binding site" evidence="5">
    <location>
        <position position="115"/>
    </location>
    <ligand>
        <name>substrate</name>
    </ligand>
</feature>
<evidence type="ECO:0000256" key="5">
    <source>
        <dbReference type="PIRSR" id="PIRSR000097-2"/>
    </source>
</evidence>
<proteinExistence type="inferred from homology"/>
<evidence type="ECO:0000256" key="3">
    <source>
        <dbReference type="ARBA" id="ARBA00023002"/>
    </source>
</evidence>
<evidence type="ECO:0000313" key="9">
    <source>
        <dbReference type="Proteomes" id="UP000886785"/>
    </source>
</evidence>
<dbReference type="Gene3D" id="3.20.20.100">
    <property type="entry name" value="NADP-dependent oxidoreductase domain"/>
    <property type="match status" value="1"/>
</dbReference>
<evidence type="ECO:0000256" key="6">
    <source>
        <dbReference type="PIRSR" id="PIRSR000097-3"/>
    </source>
</evidence>
<dbReference type="GO" id="GO:0016616">
    <property type="term" value="F:oxidoreductase activity, acting on the CH-OH group of donors, NAD or NADP as acceptor"/>
    <property type="evidence" value="ECO:0007669"/>
    <property type="project" value="UniProtKB-ARBA"/>
</dbReference>
<dbReference type="AlphaFoldDB" id="A0A9D1J2I1"/>
<dbReference type="InterPro" id="IPR020471">
    <property type="entry name" value="AKR"/>
</dbReference>
<dbReference type="PRINTS" id="PR00069">
    <property type="entry name" value="ALDKETRDTASE"/>
</dbReference>
<keyword evidence="2" id="KW-0521">NADP</keyword>
<organism evidence="8 9">
    <name type="scientific">Candidatus Gallacutalibacter pullicola</name>
    <dbReference type="NCBI Taxonomy" id="2840830"/>
    <lineage>
        <taxon>Bacteria</taxon>
        <taxon>Bacillati</taxon>
        <taxon>Bacillota</taxon>
        <taxon>Clostridia</taxon>
        <taxon>Eubacteriales</taxon>
        <taxon>Candidatus Gallacutalibacter</taxon>
    </lineage>
</organism>
<evidence type="ECO:0000256" key="1">
    <source>
        <dbReference type="ARBA" id="ARBA00007905"/>
    </source>
</evidence>
<evidence type="ECO:0000259" key="7">
    <source>
        <dbReference type="Pfam" id="PF00248"/>
    </source>
</evidence>
<comment type="similarity">
    <text evidence="1">Belongs to the aldo/keto reductase family.</text>
</comment>
<accession>A0A9D1J2I1</accession>
<feature type="site" description="Lowers pKa of active site Tyr" evidence="6">
    <location>
        <position position="82"/>
    </location>
</feature>
<protein>
    <submittedName>
        <fullName evidence="8">Aldo/keto reductase</fullName>
    </submittedName>
</protein>
<dbReference type="InterPro" id="IPR018170">
    <property type="entry name" value="Aldo/ket_reductase_CS"/>
</dbReference>
<dbReference type="PROSITE" id="PS00063">
    <property type="entry name" value="ALDOKETO_REDUCTASE_3"/>
    <property type="match status" value="1"/>
</dbReference>
<dbReference type="PROSITE" id="PS00798">
    <property type="entry name" value="ALDOKETO_REDUCTASE_1"/>
    <property type="match status" value="1"/>
</dbReference>
<evidence type="ECO:0000256" key="4">
    <source>
        <dbReference type="PIRSR" id="PIRSR000097-1"/>
    </source>
</evidence>
<feature type="active site" description="Proton donor" evidence="4">
    <location>
        <position position="57"/>
    </location>
</feature>
<name>A0A9D1J2I1_9FIRM</name>
<reference evidence="8" key="2">
    <citation type="journal article" date="2021" name="PeerJ">
        <title>Extensive microbial diversity within the chicken gut microbiome revealed by metagenomics and culture.</title>
        <authorList>
            <person name="Gilroy R."/>
            <person name="Ravi A."/>
            <person name="Getino M."/>
            <person name="Pursley I."/>
            <person name="Horton D.L."/>
            <person name="Alikhan N.F."/>
            <person name="Baker D."/>
            <person name="Gharbi K."/>
            <person name="Hall N."/>
            <person name="Watson M."/>
            <person name="Adriaenssens E.M."/>
            <person name="Foster-Nyarko E."/>
            <person name="Jarju S."/>
            <person name="Secka A."/>
            <person name="Antonio M."/>
            <person name="Oren A."/>
            <person name="Chaudhuri R.R."/>
            <person name="La Ragione R."/>
            <person name="Hildebrand F."/>
            <person name="Pallen M.J."/>
        </authorList>
    </citation>
    <scope>NUCLEOTIDE SEQUENCE</scope>
    <source>
        <strain evidence="8">ChiSjej1B19-7085</strain>
    </source>
</reference>
<keyword evidence="3" id="KW-0560">Oxidoreductase</keyword>
<evidence type="ECO:0000313" key="8">
    <source>
        <dbReference type="EMBL" id="HIR58270.1"/>
    </source>
</evidence>
<gene>
    <name evidence="8" type="ORF">IAA54_11475</name>
</gene>
<dbReference type="EMBL" id="DVHF01000148">
    <property type="protein sequence ID" value="HIR58270.1"/>
    <property type="molecule type" value="Genomic_DNA"/>
</dbReference>
<dbReference type="PIRSF" id="PIRSF000097">
    <property type="entry name" value="AKR"/>
    <property type="match status" value="1"/>
</dbReference>
<dbReference type="PROSITE" id="PS00062">
    <property type="entry name" value="ALDOKETO_REDUCTASE_2"/>
    <property type="match status" value="1"/>
</dbReference>
<sequence>MMGLSDGYTLANGVKIPCVGLGTWKGDWNQPDNGVVSHAVQAAIEAGFRHIDTAASYRTEEGVGRGIRESGIPRSEVFVTTKLWNDVRGYQPTIDAFHKSMKSLGLDYLDLYLIHWPNPVAFRDHWQENNAETWRAFEDLYKAGDIRAIGVSNFRPHHLAELARTATVSPMVNQLPVSPGCILSETIKYSRAHNMAIEGYSPFGTGSALKLPEVEGLSKKYGRTAAQICLRWSIQMGVIPLPKSITPSRILENTGVFDFELSAEDVDILTNLHDGADTPVEPDTSNF</sequence>
<dbReference type="PANTHER" id="PTHR43827">
    <property type="entry name" value="2,5-DIKETO-D-GLUCONIC ACID REDUCTASE"/>
    <property type="match status" value="1"/>
</dbReference>
<dbReference type="InterPro" id="IPR023210">
    <property type="entry name" value="NADP_OxRdtase_dom"/>
</dbReference>
<reference evidence="8" key="1">
    <citation type="submission" date="2020-10" db="EMBL/GenBank/DDBJ databases">
        <authorList>
            <person name="Gilroy R."/>
        </authorList>
    </citation>
    <scope>NUCLEOTIDE SEQUENCE</scope>
    <source>
        <strain evidence="8">ChiSjej1B19-7085</strain>
    </source>
</reference>
<dbReference type="Pfam" id="PF00248">
    <property type="entry name" value="Aldo_ket_red"/>
    <property type="match status" value="1"/>
</dbReference>
<feature type="domain" description="NADP-dependent oxidoreductase" evidence="7">
    <location>
        <begin position="19"/>
        <end position="272"/>
    </location>
</feature>
<dbReference type="CDD" id="cd19071">
    <property type="entry name" value="AKR_AKR1-5-like"/>
    <property type="match status" value="1"/>
</dbReference>
<evidence type="ECO:0000256" key="2">
    <source>
        <dbReference type="ARBA" id="ARBA00022857"/>
    </source>
</evidence>
<dbReference type="SUPFAM" id="SSF51430">
    <property type="entry name" value="NAD(P)-linked oxidoreductase"/>
    <property type="match status" value="1"/>
</dbReference>
<comment type="caution">
    <text evidence="8">The sequence shown here is derived from an EMBL/GenBank/DDBJ whole genome shotgun (WGS) entry which is preliminary data.</text>
</comment>
<dbReference type="FunFam" id="3.20.20.100:FF:000015">
    <property type="entry name" value="Oxidoreductase, aldo/keto reductase family"/>
    <property type="match status" value="1"/>
</dbReference>